<name>A0A432Z5I4_9GAMM</name>
<dbReference type="EMBL" id="PIQC01000001">
    <property type="protein sequence ID" value="RUO73137.1"/>
    <property type="molecule type" value="Genomic_DNA"/>
</dbReference>
<evidence type="ECO:0000256" key="7">
    <source>
        <dbReference type="ARBA" id="ARBA00022989"/>
    </source>
</evidence>
<keyword evidence="6 9" id="KW-0812">Transmembrane</keyword>
<dbReference type="GO" id="GO:0005886">
    <property type="term" value="C:plasma membrane"/>
    <property type="evidence" value="ECO:0007669"/>
    <property type="project" value="UniProtKB-SubCell"/>
</dbReference>
<keyword evidence="7 9" id="KW-1133">Transmembrane helix</keyword>
<comment type="caution">
    <text evidence="10">The sequence shown here is derived from an EMBL/GenBank/DDBJ whole genome shotgun (WGS) entry which is preliminary data.</text>
</comment>
<evidence type="ECO:0000256" key="3">
    <source>
        <dbReference type="ARBA" id="ARBA00018831"/>
    </source>
</evidence>
<dbReference type="OrthoDB" id="7066670at2"/>
<sequence>MSRSFFAVLRDGKVYADKWPHHSVVAAMAESRIIPVTRKAISWIPGIAVLNAALTWQFMPQEQLAPGLMLSLIMLSLPLQGLYWLGWRARQQLKPSLRYWYKELRDKLRAQGVECQPQGKKGPEYMDLAIILRKALETLPPEEH</sequence>
<accession>A0A432Z5I4</accession>
<proteinExistence type="inferred from homology"/>
<evidence type="ECO:0000256" key="4">
    <source>
        <dbReference type="ARBA" id="ARBA00022475"/>
    </source>
</evidence>
<evidence type="ECO:0000256" key="2">
    <source>
        <dbReference type="ARBA" id="ARBA00009474"/>
    </source>
</evidence>
<reference evidence="11" key="1">
    <citation type="journal article" date="2018" name="Front. Microbiol.">
        <title>Genome-Based Analysis Reveals the Taxonomy and Diversity of the Family Idiomarinaceae.</title>
        <authorList>
            <person name="Liu Y."/>
            <person name="Lai Q."/>
            <person name="Shao Z."/>
        </authorList>
    </citation>
    <scope>NUCLEOTIDE SEQUENCE [LARGE SCALE GENOMIC DNA]</scope>
    <source>
        <strain evidence="11">R22</strain>
    </source>
</reference>
<dbReference type="NCBIfam" id="NF002493">
    <property type="entry name" value="PRK01816.1"/>
    <property type="match status" value="1"/>
</dbReference>
<dbReference type="RefSeq" id="WP_126779560.1">
    <property type="nucleotide sequence ID" value="NZ_PIQC01000001.1"/>
</dbReference>
<gene>
    <name evidence="10" type="ORF">CWI78_01470</name>
</gene>
<keyword evidence="4" id="KW-1003">Cell membrane</keyword>
<evidence type="ECO:0000256" key="9">
    <source>
        <dbReference type="SAM" id="Phobius"/>
    </source>
</evidence>
<keyword evidence="11" id="KW-1185">Reference proteome</keyword>
<keyword evidence="5" id="KW-0997">Cell inner membrane</keyword>
<dbReference type="Pfam" id="PF04217">
    <property type="entry name" value="DUF412"/>
    <property type="match status" value="1"/>
</dbReference>
<evidence type="ECO:0000256" key="5">
    <source>
        <dbReference type="ARBA" id="ARBA00022519"/>
    </source>
</evidence>
<comment type="subcellular location">
    <subcellularLocation>
        <location evidence="1">Cell inner membrane</location>
        <topology evidence="1">Multi-pass membrane protein</topology>
    </subcellularLocation>
</comment>
<feature type="transmembrane region" description="Helical" evidence="9">
    <location>
        <begin position="40"/>
        <end position="59"/>
    </location>
</feature>
<evidence type="ECO:0000313" key="11">
    <source>
        <dbReference type="Proteomes" id="UP000288058"/>
    </source>
</evidence>
<evidence type="ECO:0000313" key="10">
    <source>
        <dbReference type="EMBL" id="RUO73137.1"/>
    </source>
</evidence>
<feature type="transmembrane region" description="Helical" evidence="9">
    <location>
        <begin position="65"/>
        <end position="85"/>
    </location>
</feature>
<evidence type="ECO:0000256" key="6">
    <source>
        <dbReference type="ARBA" id="ARBA00022692"/>
    </source>
</evidence>
<evidence type="ECO:0000256" key="8">
    <source>
        <dbReference type="ARBA" id="ARBA00023136"/>
    </source>
</evidence>
<dbReference type="Proteomes" id="UP000288058">
    <property type="component" value="Unassembled WGS sequence"/>
</dbReference>
<dbReference type="AlphaFoldDB" id="A0A432Z5I4"/>
<organism evidence="10 11">
    <name type="scientific">Idiomarina ramblicola</name>
    <dbReference type="NCBI Taxonomy" id="263724"/>
    <lineage>
        <taxon>Bacteria</taxon>
        <taxon>Pseudomonadati</taxon>
        <taxon>Pseudomonadota</taxon>
        <taxon>Gammaproteobacteria</taxon>
        <taxon>Alteromonadales</taxon>
        <taxon>Idiomarinaceae</taxon>
        <taxon>Idiomarina</taxon>
    </lineage>
</organism>
<dbReference type="InterPro" id="IPR007334">
    <property type="entry name" value="UPF0208"/>
</dbReference>
<keyword evidence="8 9" id="KW-0472">Membrane</keyword>
<protein>
    <recommendedName>
        <fullName evidence="3">UPF0208 membrane protein YfbV</fullName>
    </recommendedName>
</protein>
<evidence type="ECO:0000256" key="1">
    <source>
        <dbReference type="ARBA" id="ARBA00004429"/>
    </source>
</evidence>
<comment type="similarity">
    <text evidence="2">Belongs to the UPF0208 family.</text>
</comment>